<feature type="region of interest" description="Disordered" evidence="1">
    <location>
        <begin position="697"/>
        <end position="738"/>
    </location>
</feature>
<dbReference type="EMBL" id="JAGMVJ010000011">
    <property type="protein sequence ID" value="KAH7086243.1"/>
    <property type="molecule type" value="Genomic_DNA"/>
</dbReference>
<organism evidence="2 3">
    <name type="scientific">Paraphoma chrysanthemicola</name>
    <dbReference type="NCBI Taxonomy" id="798071"/>
    <lineage>
        <taxon>Eukaryota</taxon>
        <taxon>Fungi</taxon>
        <taxon>Dikarya</taxon>
        <taxon>Ascomycota</taxon>
        <taxon>Pezizomycotina</taxon>
        <taxon>Dothideomycetes</taxon>
        <taxon>Pleosporomycetidae</taxon>
        <taxon>Pleosporales</taxon>
        <taxon>Pleosporineae</taxon>
        <taxon>Phaeosphaeriaceae</taxon>
        <taxon>Paraphoma</taxon>
    </lineage>
</organism>
<feature type="region of interest" description="Disordered" evidence="1">
    <location>
        <begin position="184"/>
        <end position="205"/>
    </location>
</feature>
<reference evidence="2" key="1">
    <citation type="journal article" date="2021" name="Nat. Commun.">
        <title>Genetic determinants of endophytism in the Arabidopsis root mycobiome.</title>
        <authorList>
            <person name="Mesny F."/>
            <person name="Miyauchi S."/>
            <person name="Thiergart T."/>
            <person name="Pickel B."/>
            <person name="Atanasova L."/>
            <person name="Karlsson M."/>
            <person name="Huettel B."/>
            <person name="Barry K.W."/>
            <person name="Haridas S."/>
            <person name="Chen C."/>
            <person name="Bauer D."/>
            <person name="Andreopoulos W."/>
            <person name="Pangilinan J."/>
            <person name="LaButti K."/>
            <person name="Riley R."/>
            <person name="Lipzen A."/>
            <person name="Clum A."/>
            <person name="Drula E."/>
            <person name="Henrissat B."/>
            <person name="Kohler A."/>
            <person name="Grigoriev I.V."/>
            <person name="Martin F.M."/>
            <person name="Hacquard S."/>
        </authorList>
    </citation>
    <scope>NUCLEOTIDE SEQUENCE</scope>
    <source>
        <strain evidence="2">MPI-SDFR-AT-0120</strain>
    </source>
</reference>
<feature type="compositionally biased region" description="Polar residues" evidence="1">
    <location>
        <begin position="609"/>
        <end position="626"/>
    </location>
</feature>
<comment type="caution">
    <text evidence="2">The sequence shown here is derived from an EMBL/GenBank/DDBJ whole genome shotgun (WGS) entry which is preliminary data.</text>
</comment>
<feature type="compositionally biased region" description="Low complexity" evidence="1">
    <location>
        <begin position="628"/>
        <end position="649"/>
    </location>
</feature>
<evidence type="ECO:0000313" key="3">
    <source>
        <dbReference type="Proteomes" id="UP000813461"/>
    </source>
</evidence>
<proteinExistence type="predicted"/>
<evidence type="ECO:0000313" key="2">
    <source>
        <dbReference type="EMBL" id="KAH7086243.1"/>
    </source>
</evidence>
<feature type="region of interest" description="Disordered" evidence="1">
    <location>
        <begin position="306"/>
        <end position="330"/>
    </location>
</feature>
<dbReference type="Proteomes" id="UP000813461">
    <property type="component" value="Unassembled WGS sequence"/>
</dbReference>
<sequence length="788" mass="86161">MPTYYARGVSLRLGAMPLADTITPNIVLRKGDIARKQCEEAENKLLGSELLPEERVPFPGDDADFQLHWLGDAPFMQVQVSSGVFQRYTNSNAHTAVSPHLYGEAQDPLALALHVKMSDNTFVSGLDCANKVHLKIEVFFNGQLSSCLFVPHYEIRSGAKSLHQVFAGCRVDYLSERPWIIIPPNKNADGSPKKPEASHSSQQRWTDISSALAEEAEQRGADKEGNIPPTAQFLKALSSMQMPDQVQSMQSSRGTSFGTIDVVITAGEGRKITAGASYLRNPQRLMDENYGLKQSCHKLSVIIDDDAGSDSGSDCEPQPKRRRSDRIAPARGAVQAHVEASLSFPERACGFQEVADHTQWNMFDSTPSLVPCSTTPGHHNPAILNGLPHHSFTDRRLSMPLPPTGLFSVPTKPKSSLSPTKRSRVKNIEKGLTLLVKRLTIVGKNGSAIVDHRWATPRSIVIQPGNVICDVLGSSTDRLSTRSSEADLTKTSNLQFPVLNPTLAGPSLESRGLHHTTKEGVDKVGVRKDRTKYQDSTRLKEDARVARFTKAVSGGFDHLTKAQRRTPSYNNILGVQGPKATTFWLEDPEEVLREAARLRRLRSPHKLKNTSNLQHIESSGAASTFKTPAIDSSSPLSSLATTPDPDAANPTPPSSNVVPTGIAQVDGPSDRMILPMSPTKFASSPAKLTNTANAPLFPQTPPIFTSSPACNSKKRKSQGRYLPKLPRDPDRLRTTSNPNLNEDCVIAFAESEDKDSEHGVLRQVKGERQGVFAEDYVVLATRFFVPGY</sequence>
<dbReference type="AlphaFoldDB" id="A0A8K0VX40"/>
<evidence type="ECO:0000256" key="1">
    <source>
        <dbReference type="SAM" id="MobiDB-lite"/>
    </source>
</evidence>
<name>A0A8K0VX40_9PLEO</name>
<dbReference type="OrthoDB" id="3556832at2759"/>
<gene>
    <name evidence="2" type="ORF">FB567DRAFT_445277</name>
</gene>
<keyword evidence="3" id="KW-1185">Reference proteome</keyword>
<feature type="region of interest" description="Disordered" evidence="1">
    <location>
        <begin position="609"/>
        <end position="659"/>
    </location>
</feature>
<protein>
    <submittedName>
        <fullName evidence="2">Uncharacterized protein</fullName>
    </submittedName>
</protein>
<accession>A0A8K0VX40</accession>